<dbReference type="EMBL" id="HBUE01257442">
    <property type="protein sequence ID" value="CAG6557206.1"/>
    <property type="molecule type" value="Transcribed_RNA"/>
</dbReference>
<sequence length="103" mass="11372">MTFAGGRAVQSCSMFHGCNPSCCVVVLVLDSNLIFSSTPFVSPSAGMVPRGESCCSATEWPNQRQIGTFHPLECFSWGFRLMCSFPLFPFVVQLQMKFTAKTF</sequence>
<name>A0A8D8GFI6_CULPI</name>
<proteinExistence type="predicted"/>
<dbReference type="EMBL" id="HBUE01257441">
    <property type="protein sequence ID" value="CAG6557205.1"/>
    <property type="molecule type" value="Transcribed_RNA"/>
</dbReference>
<protein>
    <submittedName>
        <fullName evidence="1">(northern house mosquito) hypothetical protein</fullName>
    </submittedName>
</protein>
<accession>A0A8D8GFI6</accession>
<dbReference type="AlphaFoldDB" id="A0A8D8GFI6"/>
<dbReference type="EMBL" id="HBUE01152438">
    <property type="protein sequence ID" value="CAG6505902.1"/>
    <property type="molecule type" value="Transcribed_RNA"/>
</dbReference>
<organism evidence="1">
    <name type="scientific">Culex pipiens</name>
    <name type="common">House mosquito</name>
    <dbReference type="NCBI Taxonomy" id="7175"/>
    <lineage>
        <taxon>Eukaryota</taxon>
        <taxon>Metazoa</taxon>
        <taxon>Ecdysozoa</taxon>
        <taxon>Arthropoda</taxon>
        <taxon>Hexapoda</taxon>
        <taxon>Insecta</taxon>
        <taxon>Pterygota</taxon>
        <taxon>Neoptera</taxon>
        <taxon>Endopterygota</taxon>
        <taxon>Diptera</taxon>
        <taxon>Nematocera</taxon>
        <taxon>Culicoidea</taxon>
        <taxon>Culicidae</taxon>
        <taxon>Culicinae</taxon>
        <taxon>Culicini</taxon>
        <taxon>Culex</taxon>
        <taxon>Culex</taxon>
    </lineage>
</organism>
<dbReference type="EMBL" id="HBUE01152437">
    <property type="protein sequence ID" value="CAG6505901.1"/>
    <property type="molecule type" value="Transcribed_RNA"/>
</dbReference>
<reference evidence="1" key="1">
    <citation type="submission" date="2021-05" db="EMBL/GenBank/DDBJ databases">
        <authorList>
            <person name="Alioto T."/>
            <person name="Alioto T."/>
            <person name="Gomez Garrido J."/>
        </authorList>
    </citation>
    <scope>NUCLEOTIDE SEQUENCE</scope>
</reference>
<evidence type="ECO:0000313" key="1">
    <source>
        <dbReference type="EMBL" id="CAG6505901.1"/>
    </source>
</evidence>